<feature type="domain" description="CdaR GGDEF-like" evidence="4">
    <location>
        <begin position="197"/>
        <end position="306"/>
    </location>
</feature>
<dbReference type="Pfam" id="PF13556">
    <property type="entry name" value="HTH_30"/>
    <property type="match status" value="1"/>
</dbReference>
<keyword evidence="6" id="KW-1185">Reference proteome</keyword>
<dbReference type="InterPro" id="IPR042070">
    <property type="entry name" value="PucR_C-HTH_sf"/>
</dbReference>
<evidence type="ECO:0000256" key="1">
    <source>
        <dbReference type="ARBA" id="ARBA00006754"/>
    </source>
</evidence>
<accession>A0ABU7JXC1</accession>
<comment type="caution">
    <text evidence="5">The sequence shown here is derived from an EMBL/GenBank/DDBJ whole genome shotgun (WGS) entry which is preliminary data.</text>
</comment>
<gene>
    <name evidence="5" type="ORF">Q8814_21580</name>
</gene>
<comment type="similarity">
    <text evidence="1">Belongs to the CdaR family.</text>
</comment>
<name>A0ABU7JXC1_9NOCA</name>
<dbReference type="InterPro" id="IPR041522">
    <property type="entry name" value="CdaR_GGDEF"/>
</dbReference>
<evidence type="ECO:0000259" key="4">
    <source>
        <dbReference type="Pfam" id="PF17853"/>
    </source>
</evidence>
<dbReference type="InterPro" id="IPR025736">
    <property type="entry name" value="PucR_C-HTH_dom"/>
</dbReference>
<sequence>MSDESTRRTAAEDASAERVQALVVLVGDRLQRRYGEVTASMNAAIESTIEDLDAPELADMLGASVEGNVATILHMIRNSIPLERVQPTTAATEYAIRLARRDVPAAALRRAYHIGSDDLLNQMFEEIQQLECAPDLKLKLLHYLAGWMHKYVDWITRAVLDAHEKERLALLQQTEDVTSTLVEQVLGGGPANPEEFGAKTGYRLDGTHLGAVVWTQGPHQGADQTHALAAVAETLAAAGGAGARPLFVPVDRRTAWVWTAMPPRGTGVDLPRLRSFVQATPGLRVALGKPGSGVGGFRRTHEQAEALRTVASSAAAPHSRVVFYGDDGMAVTAVLARDIASTRRWVADVLGPLAADTPAAERLRETVRVFLRTGGSYVQTSEELVLHRNTVKYRLQKAEEERGRPFTDNRLDVELALHVCCVLGRPVLLPKTVRPSG</sequence>
<evidence type="ECO:0000313" key="6">
    <source>
        <dbReference type="Proteomes" id="UP001331936"/>
    </source>
</evidence>
<organism evidence="5 6">
    <name type="scientific">Rhodococcus chondri</name>
    <dbReference type="NCBI Taxonomy" id="3065941"/>
    <lineage>
        <taxon>Bacteria</taxon>
        <taxon>Bacillati</taxon>
        <taxon>Actinomycetota</taxon>
        <taxon>Actinomycetes</taxon>
        <taxon>Mycobacteriales</taxon>
        <taxon>Nocardiaceae</taxon>
        <taxon>Rhodococcus</taxon>
    </lineage>
</organism>
<dbReference type="RefSeq" id="WP_330154033.1">
    <property type="nucleotide sequence ID" value="NZ_JAUZMZ010000170.1"/>
</dbReference>
<dbReference type="Proteomes" id="UP001331936">
    <property type="component" value="Unassembled WGS sequence"/>
</dbReference>
<reference evidence="5 6" key="1">
    <citation type="submission" date="2023-08" db="EMBL/GenBank/DDBJ databases">
        <authorList>
            <person name="Girao M."/>
            <person name="Carvalho M.F."/>
        </authorList>
    </citation>
    <scope>NUCLEOTIDE SEQUENCE [LARGE SCALE GENOMIC DNA]</scope>
    <source>
        <strain evidence="5 6">CC-R104</strain>
    </source>
</reference>
<evidence type="ECO:0000259" key="3">
    <source>
        <dbReference type="Pfam" id="PF14361"/>
    </source>
</evidence>
<protein>
    <submittedName>
        <fullName evidence="5">Helix-turn-helix domain-containing protein</fullName>
    </submittedName>
</protein>
<evidence type="ECO:0000259" key="2">
    <source>
        <dbReference type="Pfam" id="PF13556"/>
    </source>
</evidence>
<dbReference type="PANTHER" id="PTHR33744:SF1">
    <property type="entry name" value="DNA-BINDING TRANSCRIPTIONAL ACTIVATOR ADER"/>
    <property type="match status" value="1"/>
</dbReference>
<dbReference type="InterPro" id="IPR051448">
    <property type="entry name" value="CdaR-like_regulators"/>
</dbReference>
<dbReference type="Pfam" id="PF14361">
    <property type="entry name" value="RsbRD_N"/>
    <property type="match status" value="1"/>
</dbReference>
<proteinExistence type="inferred from homology"/>
<dbReference type="PANTHER" id="PTHR33744">
    <property type="entry name" value="CARBOHYDRATE DIACID REGULATOR"/>
    <property type="match status" value="1"/>
</dbReference>
<feature type="domain" description="PucR C-terminal helix-turn-helix" evidence="2">
    <location>
        <begin position="363"/>
        <end position="419"/>
    </location>
</feature>
<dbReference type="Pfam" id="PF17853">
    <property type="entry name" value="GGDEF_2"/>
    <property type="match status" value="1"/>
</dbReference>
<dbReference type="Gene3D" id="1.10.10.2840">
    <property type="entry name" value="PucR C-terminal helix-turn-helix domain"/>
    <property type="match status" value="1"/>
</dbReference>
<dbReference type="EMBL" id="JAUZMZ010000170">
    <property type="protein sequence ID" value="MEE2034670.1"/>
    <property type="molecule type" value="Genomic_DNA"/>
</dbReference>
<dbReference type="InterPro" id="IPR025751">
    <property type="entry name" value="RsbRD_N_dom"/>
</dbReference>
<feature type="domain" description="RsbT co-antagonist protein RsbRD N-terminal" evidence="3">
    <location>
        <begin position="36"/>
        <end position="175"/>
    </location>
</feature>
<evidence type="ECO:0000313" key="5">
    <source>
        <dbReference type="EMBL" id="MEE2034670.1"/>
    </source>
</evidence>